<dbReference type="WBParaSite" id="SBAD_0001292601-mRNA-1">
    <property type="protein sequence ID" value="SBAD_0001292601-mRNA-1"/>
    <property type="gene ID" value="SBAD_0001292601"/>
</dbReference>
<organism evidence="2">
    <name type="scientific">Soboliphyme baturini</name>
    <dbReference type="NCBI Taxonomy" id="241478"/>
    <lineage>
        <taxon>Eukaryota</taxon>
        <taxon>Metazoa</taxon>
        <taxon>Ecdysozoa</taxon>
        <taxon>Nematoda</taxon>
        <taxon>Enoplea</taxon>
        <taxon>Dorylaimia</taxon>
        <taxon>Dioctophymatida</taxon>
        <taxon>Dioctophymatoidea</taxon>
        <taxon>Soboliphymatidae</taxon>
        <taxon>Soboliphyme</taxon>
    </lineage>
</organism>
<feature type="repeat" description="LDL-receptor class B" evidence="1">
    <location>
        <begin position="53"/>
        <end position="77"/>
    </location>
</feature>
<feature type="repeat" description="LDL-receptor class B" evidence="1">
    <location>
        <begin position="1"/>
        <end position="52"/>
    </location>
</feature>
<dbReference type="InterPro" id="IPR000033">
    <property type="entry name" value="LDLR_classB_rpt"/>
</dbReference>
<dbReference type="Gene3D" id="2.120.10.30">
    <property type="entry name" value="TolB, C-terminal domain"/>
    <property type="match status" value="1"/>
</dbReference>
<dbReference type="PROSITE" id="PS51120">
    <property type="entry name" value="LDLRB"/>
    <property type="match status" value="2"/>
</dbReference>
<dbReference type="PANTHER" id="PTHR46513:SF44">
    <property type="entry name" value="LDL RECEPTOR RELATED PROTEIN 4"/>
    <property type="match status" value="1"/>
</dbReference>
<evidence type="ECO:0000256" key="1">
    <source>
        <dbReference type="PROSITE-ProRule" id="PRU00461"/>
    </source>
</evidence>
<accession>A0A183J9G9</accession>
<dbReference type="InterPro" id="IPR050778">
    <property type="entry name" value="Cueball_EGF_LRP_Nidogen"/>
</dbReference>
<dbReference type="Pfam" id="PF00058">
    <property type="entry name" value="Ldl_recept_b"/>
    <property type="match status" value="1"/>
</dbReference>
<dbReference type="SMART" id="SM00135">
    <property type="entry name" value="LY"/>
    <property type="match status" value="1"/>
</dbReference>
<sequence>LLFWSDWTDLNEIGLGRSVAKIESSYLDGSGRKAIIDSMIHWPNGLAIDYDDGWLFWCDAFLDRIEKSRFDGGDRQV</sequence>
<reference evidence="2" key="1">
    <citation type="submission" date="2016-06" db="UniProtKB">
        <authorList>
            <consortium name="WormBaseParasite"/>
        </authorList>
    </citation>
    <scope>IDENTIFICATION</scope>
</reference>
<dbReference type="AlphaFoldDB" id="A0A183J9G9"/>
<dbReference type="InterPro" id="IPR011042">
    <property type="entry name" value="6-blade_b-propeller_TolB-like"/>
</dbReference>
<dbReference type="SUPFAM" id="SSF63825">
    <property type="entry name" value="YWTD domain"/>
    <property type="match status" value="1"/>
</dbReference>
<name>A0A183J9G9_9BILA</name>
<protein>
    <submittedName>
        <fullName evidence="2">SMP-30/gluconolactonase/LRE family protein</fullName>
    </submittedName>
</protein>
<proteinExistence type="predicted"/>
<evidence type="ECO:0000313" key="2">
    <source>
        <dbReference type="WBParaSite" id="SBAD_0001292601-mRNA-1"/>
    </source>
</evidence>
<dbReference type="PANTHER" id="PTHR46513">
    <property type="entry name" value="VITELLOGENIN RECEPTOR-LIKE PROTEIN-RELATED-RELATED"/>
    <property type="match status" value="1"/>
</dbReference>